<keyword evidence="3" id="KW-1185">Reference proteome</keyword>
<dbReference type="RefSeq" id="WP_186770953.1">
    <property type="nucleotide sequence ID" value="NZ_JACOMF010000013.1"/>
</dbReference>
<organism evidence="2 3">
    <name type="scientific">Siccirubricoccus deserti</name>
    <dbReference type="NCBI Taxonomy" id="2013562"/>
    <lineage>
        <taxon>Bacteria</taxon>
        <taxon>Pseudomonadati</taxon>
        <taxon>Pseudomonadota</taxon>
        <taxon>Alphaproteobacteria</taxon>
        <taxon>Acetobacterales</taxon>
        <taxon>Roseomonadaceae</taxon>
        <taxon>Siccirubricoccus</taxon>
    </lineage>
</organism>
<comment type="caution">
    <text evidence="2">The sequence shown here is derived from an EMBL/GenBank/DDBJ whole genome shotgun (WGS) entry which is preliminary data.</text>
</comment>
<dbReference type="AlphaFoldDB" id="A0A9X0UHG1"/>
<evidence type="ECO:0000313" key="2">
    <source>
        <dbReference type="EMBL" id="MBC4016180.1"/>
    </source>
</evidence>
<dbReference type="Pfam" id="PF00561">
    <property type="entry name" value="Abhydrolase_1"/>
    <property type="match status" value="1"/>
</dbReference>
<name>A0A9X0UHG1_9PROT</name>
<reference evidence="2" key="1">
    <citation type="submission" date="2020-08" db="EMBL/GenBank/DDBJ databases">
        <authorList>
            <person name="Hu Y."/>
            <person name="Nguyen S.V."/>
            <person name="Li F."/>
            <person name="Fanning S."/>
        </authorList>
    </citation>
    <scope>NUCLEOTIDE SEQUENCE</scope>
    <source>
        <strain evidence="2">SYSU D8009</strain>
    </source>
</reference>
<dbReference type="Gene3D" id="3.40.50.1820">
    <property type="entry name" value="alpha/beta hydrolase"/>
    <property type="match status" value="1"/>
</dbReference>
<keyword evidence="2" id="KW-0378">Hydrolase</keyword>
<dbReference type="SUPFAM" id="SSF53474">
    <property type="entry name" value="alpha/beta-Hydrolases"/>
    <property type="match status" value="1"/>
</dbReference>
<dbReference type="EMBL" id="JACOMF010000013">
    <property type="protein sequence ID" value="MBC4016180.1"/>
    <property type="molecule type" value="Genomic_DNA"/>
</dbReference>
<feature type="domain" description="AB hydrolase-1" evidence="1">
    <location>
        <begin position="28"/>
        <end position="171"/>
    </location>
</feature>
<protein>
    <submittedName>
        <fullName evidence="2">Alpha/beta hydrolase</fullName>
    </submittedName>
</protein>
<dbReference type="Proteomes" id="UP000600101">
    <property type="component" value="Unassembled WGS sequence"/>
</dbReference>
<dbReference type="InterPro" id="IPR029058">
    <property type="entry name" value="AB_hydrolase_fold"/>
</dbReference>
<gene>
    <name evidence="2" type="ORF">H7965_12705</name>
</gene>
<sequence>MDIMPGFTLTDIETSGARIRLRHGGSGPPLLLLHGNPLTHVSWHAVAPRLAEHFHVVAADLRGYGDSSAPPEAPDHSNYSFRAMAQDQVEVMRALGHERFHVAGHDRGGRTTHRMCLDHPQAVIRAAVLDIVPTLDMWAAMDKEGAINGWHWPFMAQPADFPERMLGSVPADWFMRKKLLKLTADLNHIPPAIWDEYVRCFNEKTIRGSCGDYRAAATIDCALDTADLGRRLAMPLLVLWGKDSSVGKRFADPLGLWQQRAADVRGEALPGGHYINEEAPEQVLDWFLRFFGAEAQTQ</sequence>
<evidence type="ECO:0000259" key="1">
    <source>
        <dbReference type="Pfam" id="PF00561"/>
    </source>
</evidence>
<dbReference type="GO" id="GO:0016787">
    <property type="term" value="F:hydrolase activity"/>
    <property type="evidence" value="ECO:0007669"/>
    <property type="project" value="UniProtKB-KW"/>
</dbReference>
<dbReference type="InterPro" id="IPR000073">
    <property type="entry name" value="AB_hydrolase_1"/>
</dbReference>
<evidence type="ECO:0000313" key="3">
    <source>
        <dbReference type="Proteomes" id="UP000600101"/>
    </source>
</evidence>
<dbReference type="PANTHER" id="PTHR43329">
    <property type="entry name" value="EPOXIDE HYDROLASE"/>
    <property type="match status" value="1"/>
</dbReference>
<accession>A0A9X0UHG1</accession>
<proteinExistence type="predicted"/>